<keyword evidence="15" id="KW-0482">Metalloprotease</keyword>
<name>A0A2A4X0U9_9GAMM</name>
<reference evidence="24" key="1">
    <citation type="submission" date="2017-08" db="EMBL/GenBank/DDBJ databases">
        <title>A dynamic microbial community with high functional redundancy inhabits the cold, oxic subseafloor aquifer.</title>
        <authorList>
            <person name="Tully B.J."/>
            <person name="Wheat C.G."/>
            <person name="Glazer B.T."/>
            <person name="Huber J.A."/>
        </authorList>
    </citation>
    <scope>NUCLEOTIDE SEQUENCE [LARGE SCALE GENOMIC DNA]</scope>
</reference>
<keyword evidence="6" id="KW-0964">Secreted</keyword>
<dbReference type="InterPro" id="IPR046450">
    <property type="entry name" value="PA_dom_sf"/>
</dbReference>
<evidence type="ECO:0000313" key="23">
    <source>
        <dbReference type="EMBL" id="PCI75951.1"/>
    </source>
</evidence>
<evidence type="ECO:0000256" key="1">
    <source>
        <dbReference type="ARBA" id="ARBA00004240"/>
    </source>
</evidence>
<dbReference type="Proteomes" id="UP000218767">
    <property type="component" value="Unassembled WGS sequence"/>
</dbReference>
<keyword evidence="13" id="KW-0862">Zinc</keyword>
<protein>
    <recommendedName>
        <fullName evidence="5">Carboxypeptidase Q</fullName>
    </recommendedName>
    <alternativeName>
        <fullName evidence="20">Plasma glutamate carboxypeptidase</fullName>
    </alternativeName>
</protein>
<evidence type="ECO:0000256" key="13">
    <source>
        <dbReference type="ARBA" id="ARBA00022833"/>
    </source>
</evidence>
<evidence type="ECO:0000256" key="14">
    <source>
        <dbReference type="ARBA" id="ARBA00023034"/>
    </source>
</evidence>
<evidence type="ECO:0000256" key="4">
    <source>
        <dbReference type="ARBA" id="ARBA00004613"/>
    </source>
</evidence>
<dbReference type="GO" id="GO:0006508">
    <property type="term" value="P:proteolysis"/>
    <property type="evidence" value="ECO:0007669"/>
    <property type="project" value="UniProtKB-KW"/>
</dbReference>
<organism evidence="23 24">
    <name type="scientific">SAR86 cluster bacterium</name>
    <dbReference type="NCBI Taxonomy" id="2030880"/>
    <lineage>
        <taxon>Bacteria</taxon>
        <taxon>Pseudomonadati</taxon>
        <taxon>Pseudomonadota</taxon>
        <taxon>Gammaproteobacteria</taxon>
        <taxon>SAR86 cluster</taxon>
    </lineage>
</organism>
<dbReference type="InterPro" id="IPR039866">
    <property type="entry name" value="CPQ"/>
</dbReference>
<dbReference type="PANTHER" id="PTHR12053">
    <property type="entry name" value="PROTEASE FAMILY M28 PLASMA GLUTAMATE CARBOXYPEPTIDASE-RELATED"/>
    <property type="match status" value="1"/>
</dbReference>
<evidence type="ECO:0000313" key="24">
    <source>
        <dbReference type="Proteomes" id="UP000218767"/>
    </source>
</evidence>
<dbReference type="EMBL" id="NVUL01000064">
    <property type="protein sequence ID" value="PCI75951.1"/>
    <property type="molecule type" value="Genomic_DNA"/>
</dbReference>
<evidence type="ECO:0000256" key="2">
    <source>
        <dbReference type="ARBA" id="ARBA00004371"/>
    </source>
</evidence>
<keyword evidence="18" id="KW-0458">Lysosome</keyword>
<keyword evidence="8" id="KW-0645">Protease</keyword>
<dbReference type="AlphaFoldDB" id="A0A2A4X0U9"/>
<sequence length="505" mass="53752">MTKLLSYLTPISIALLLATPCAQAQNSQARSLSANSMSCTAPSGESGGLQFPADQSYLRTAISGNAAYDSIDGMRMKQLVEEQTAIARRYRDAGNQFWGRIIGTASDHETADWMAEQLRNAGAENVRLNPIDLPPQWLPDSWELTASHNGQDISLVSAWPTYGSVGTAPGGLELELIDVGLGMETDFQGRDVNGKAVIVHSIPTSGAIINSARQNGAIRRADEKGAAAILVVLELPGNLQMSLYESNTAVPTLAIGSQDGAALQEMLTSGDSVTLNVKLEVEELTELSTSTVRGVVPAASPDAEKIVIVAHRDSLFEGGSDNASGVATAIELVRYFARVPLDQRLRSIEIVGTPGHHNLTSTGFRWLSENQGSLLQNAALLINAEHTAHALVDRWGGELCATNAVGPFSWRINGSAELQRLTLQAFDDFGIPRWAETGGPTGEIRPIANAVPSIVLMHAGVLLHSNIETAGAVPAISLAATTRAYARIIDEVNRLEASRLAPLEK</sequence>
<evidence type="ECO:0000256" key="21">
    <source>
        <dbReference type="SAM" id="SignalP"/>
    </source>
</evidence>
<evidence type="ECO:0000256" key="6">
    <source>
        <dbReference type="ARBA" id="ARBA00022525"/>
    </source>
</evidence>
<comment type="subunit">
    <text evidence="19">Homodimer. The monomeric form is inactive while the homodimer is active.</text>
</comment>
<evidence type="ECO:0000256" key="20">
    <source>
        <dbReference type="ARBA" id="ARBA00033328"/>
    </source>
</evidence>
<evidence type="ECO:0000256" key="7">
    <source>
        <dbReference type="ARBA" id="ARBA00022645"/>
    </source>
</evidence>
<evidence type="ECO:0000256" key="10">
    <source>
        <dbReference type="ARBA" id="ARBA00022729"/>
    </source>
</evidence>
<evidence type="ECO:0000256" key="19">
    <source>
        <dbReference type="ARBA" id="ARBA00025833"/>
    </source>
</evidence>
<keyword evidence="16" id="KW-0865">Zymogen</keyword>
<evidence type="ECO:0000256" key="8">
    <source>
        <dbReference type="ARBA" id="ARBA00022670"/>
    </source>
</evidence>
<evidence type="ECO:0000256" key="11">
    <source>
        <dbReference type="ARBA" id="ARBA00022801"/>
    </source>
</evidence>
<keyword evidence="11" id="KW-0378">Hydrolase</keyword>
<accession>A0A2A4X0U9</accession>
<evidence type="ECO:0000256" key="17">
    <source>
        <dbReference type="ARBA" id="ARBA00023180"/>
    </source>
</evidence>
<dbReference type="GO" id="GO:0004180">
    <property type="term" value="F:carboxypeptidase activity"/>
    <property type="evidence" value="ECO:0007669"/>
    <property type="project" value="UniProtKB-KW"/>
</dbReference>
<gene>
    <name evidence="23" type="ORF">COB20_11710</name>
</gene>
<keyword evidence="9" id="KW-0479">Metal-binding</keyword>
<evidence type="ECO:0000256" key="16">
    <source>
        <dbReference type="ARBA" id="ARBA00023145"/>
    </source>
</evidence>
<dbReference type="GO" id="GO:0070573">
    <property type="term" value="F:metallodipeptidase activity"/>
    <property type="evidence" value="ECO:0007669"/>
    <property type="project" value="InterPro"/>
</dbReference>
<proteinExistence type="predicted"/>
<feature type="signal peptide" evidence="21">
    <location>
        <begin position="1"/>
        <end position="24"/>
    </location>
</feature>
<comment type="subcellular location">
    <subcellularLocation>
        <location evidence="1">Endoplasmic reticulum</location>
    </subcellularLocation>
    <subcellularLocation>
        <location evidence="3">Golgi apparatus</location>
    </subcellularLocation>
    <subcellularLocation>
        <location evidence="2">Lysosome</location>
    </subcellularLocation>
    <subcellularLocation>
        <location evidence="4">Secreted</location>
    </subcellularLocation>
</comment>
<keyword evidence="17" id="KW-0325">Glycoprotein</keyword>
<keyword evidence="14" id="KW-0333">Golgi apparatus</keyword>
<keyword evidence="12" id="KW-0256">Endoplasmic reticulum</keyword>
<dbReference type="SUPFAM" id="SSF53187">
    <property type="entry name" value="Zn-dependent exopeptidases"/>
    <property type="match status" value="1"/>
</dbReference>
<evidence type="ECO:0000256" key="3">
    <source>
        <dbReference type="ARBA" id="ARBA00004555"/>
    </source>
</evidence>
<feature type="domain" description="Peptidase M28" evidence="22">
    <location>
        <begin position="297"/>
        <end position="344"/>
    </location>
</feature>
<keyword evidence="10 21" id="KW-0732">Signal</keyword>
<dbReference type="Pfam" id="PF04389">
    <property type="entry name" value="Peptidase_M28"/>
    <property type="match status" value="1"/>
</dbReference>
<dbReference type="GO" id="GO:0046872">
    <property type="term" value="F:metal ion binding"/>
    <property type="evidence" value="ECO:0007669"/>
    <property type="project" value="UniProtKB-KW"/>
</dbReference>
<dbReference type="GO" id="GO:0005764">
    <property type="term" value="C:lysosome"/>
    <property type="evidence" value="ECO:0007669"/>
    <property type="project" value="UniProtKB-SubCell"/>
</dbReference>
<evidence type="ECO:0000256" key="15">
    <source>
        <dbReference type="ARBA" id="ARBA00023049"/>
    </source>
</evidence>
<comment type="caution">
    <text evidence="23">The sequence shown here is derived from an EMBL/GenBank/DDBJ whole genome shotgun (WGS) entry which is preliminary data.</text>
</comment>
<evidence type="ECO:0000256" key="9">
    <source>
        <dbReference type="ARBA" id="ARBA00022723"/>
    </source>
</evidence>
<evidence type="ECO:0000259" key="22">
    <source>
        <dbReference type="Pfam" id="PF04389"/>
    </source>
</evidence>
<dbReference type="InterPro" id="IPR007484">
    <property type="entry name" value="Peptidase_M28"/>
</dbReference>
<evidence type="ECO:0000256" key="18">
    <source>
        <dbReference type="ARBA" id="ARBA00023228"/>
    </source>
</evidence>
<evidence type="ECO:0000256" key="5">
    <source>
        <dbReference type="ARBA" id="ARBA00014116"/>
    </source>
</evidence>
<evidence type="ECO:0000256" key="12">
    <source>
        <dbReference type="ARBA" id="ARBA00022824"/>
    </source>
</evidence>
<dbReference type="SUPFAM" id="SSF52025">
    <property type="entry name" value="PA domain"/>
    <property type="match status" value="1"/>
</dbReference>
<keyword evidence="7" id="KW-0121">Carboxypeptidase</keyword>
<dbReference type="PANTHER" id="PTHR12053:SF3">
    <property type="entry name" value="CARBOXYPEPTIDASE Q"/>
    <property type="match status" value="1"/>
</dbReference>
<dbReference type="GO" id="GO:0005576">
    <property type="term" value="C:extracellular region"/>
    <property type="evidence" value="ECO:0007669"/>
    <property type="project" value="UniProtKB-SubCell"/>
</dbReference>
<dbReference type="Gene3D" id="3.50.30.30">
    <property type="match status" value="1"/>
</dbReference>
<dbReference type="Gene3D" id="3.40.630.10">
    <property type="entry name" value="Zn peptidases"/>
    <property type="match status" value="1"/>
</dbReference>
<feature type="chain" id="PRO_5013037324" description="Carboxypeptidase Q" evidence="21">
    <location>
        <begin position="25"/>
        <end position="505"/>
    </location>
</feature>